<evidence type="ECO:0000256" key="1">
    <source>
        <dbReference type="ARBA" id="ARBA00007274"/>
    </source>
</evidence>
<gene>
    <name evidence="4" type="ORF">SKC38_06035</name>
</gene>
<accession>A0ABW6CXW0</accession>
<sequence>MSQKVELNSFRHVLFQNYKLKVKYLIWLLISNIFFLTNIPYSNILKVSLLKLFGAKIGVKCIIKPWVKIKFPWELEIGNFVWLGEEVWLDNISKITIGSNVCISQGALLITGNHRYDLTDFPLISKPIKIEDGVWICAKAIVTGGVNVGTHAVLGMNSIASKDLLAYTIYNSDGSIKDRNITK</sequence>
<dbReference type="InterPro" id="IPR011004">
    <property type="entry name" value="Trimer_LpxA-like_sf"/>
</dbReference>
<dbReference type="EMBL" id="JBBKYA010000003">
    <property type="protein sequence ID" value="MFD3275782.1"/>
    <property type="molecule type" value="Genomic_DNA"/>
</dbReference>
<keyword evidence="5" id="KW-1185">Reference proteome</keyword>
<proteinExistence type="inferred from homology"/>
<comment type="caution">
    <text evidence="4">The sequence shown here is derived from an EMBL/GenBank/DDBJ whole genome shotgun (WGS) entry which is preliminary data.</text>
</comment>
<keyword evidence="3" id="KW-0472">Membrane</keyword>
<evidence type="ECO:0000256" key="3">
    <source>
        <dbReference type="SAM" id="Phobius"/>
    </source>
</evidence>
<evidence type="ECO:0000313" key="4">
    <source>
        <dbReference type="EMBL" id="MFD3275782.1"/>
    </source>
</evidence>
<dbReference type="PANTHER" id="PTHR23416:SF23">
    <property type="entry name" value="ACETYLTRANSFERASE C18B11.09C-RELATED"/>
    <property type="match status" value="1"/>
</dbReference>
<feature type="transmembrane region" description="Helical" evidence="3">
    <location>
        <begin position="24"/>
        <end position="41"/>
    </location>
</feature>
<keyword evidence="3" id="KW-1133">Transmembrane helix</keyword>
<dbReference type="CDD" id="cd05825">
    <property type="entry name" value="LbH_wcaF_like"/>
    <property type="match status" value="1"/>
</dbReference>
<evidence type="ECO:0000313" key="5">
    <source>
        <dbReference type="Proteomes" id="UP001598114"/>
    </source>
</evidence>
<protein>
    <submittedName>
        <fullName evidence="4">Colanic acid biosynthesis acetyltransferase WcaF</fullName>
    </submittedName>
</protein>
<name>A0ABW6CXW0_9BACT</name>
<comment type="similarity">
    <text evidence="1">Belongs to the transferase hexapeptide repeat family.</text>
</comment>
<keyword evidence="3" id="KW-0812">Transmembrane</keyword>
<dbReference type="PANTHER" id="PTHR23416">
    <property type="entry name" value="SIALIC ACID SYNTHASE-RELATED"/>
    <property type="match status" value="1"/>
</dbReference>
<reference evidence="4 5" key="1">
    <citation type="submission" date="2024-03" db="EMBL/GenBank/DDBJ databases">
        <title>Aquirufa genome sequencing.</title>
        <authorList>
            <person name="Pitt A."/>
            <person name="Hahn M.W."/>
        </authorList>
    </citation>
    <scope>NUCLEOTIDE SEQUENCE [LARGE SCALE GENOMIC DNA]</scope>
    <source>
        <strain evidence="4 5">PLAD-142S6K</strain>
    </source>
</reference>
<dbReference type="Gene3D" id="2.160.10.10">
    <property type="entry name" value="Hexapeptide repeat proteins"/>
    <property type="match status" value="1"/>
</dbReference>
<organism evidence="4 5">
    <name type="scientific">Aquirufa echingensis</name>
    <dbReference type="NCBI Taxonomy" id="3096516"/>
    <lineage>
        <taxon>Bacteria</taxon>
        <taxon>Pseudomonadati</taxon>
        <taxon>Bacteroidota</taxon>
        <taxon>Cytophagia</taxon>
        <taxon>Cytophagales</taxon>
        <taxon>Flectobacillaceae</taxon>
        <taxon>Aquirufa</taxon>
    </lineage>
</organism>
<dbReference type="InterPro" id="IPR051159">
    <property type="entry name" value="Hexapeptide_acetyltransf"/>
</dbReference>
<dbReference type="RefSeq" id="WP_377976018.1">
    <property type="nucleotide sequence ID" value="NZ_JBBKYA010000003.1"/>
</dbReference>
<evidence type="ECO:0000256" key="2">
    <source>
        <dbReference type="ARBA" id="ARBA00022679"/>
    </source>
</evidence>
<dbReference type="SUPFAM" id="SSF51161">
    <property type="entry name" value="Trimeric LpxA-like enzymes"/>
    <property type="match status" value="1"/>
</dbReference>
<keyword evidence="2" id="KW-0808">Transferase</keyword>
<dbReference type="Proteomes" id="UP001598114">
    <property type="component" value="Unassembled WGS sequence"/>
</dbReference>